<gene>
    <name evidence="2" type="ORF">PCAL00307_LOCUS21666</name>
</gene>
<evidence type="ECO:0000313" key="2">
    <source>
        <dbReference type="EMBL" id="CAE0706216.1"/>
    </source>
</evidence>
<dbReference type="AlphaFoldDB" id="A0A7S4A7E8"/>
<evidence type="ECO:0000256" key="1">
    <source>
        <dbReference type="SAM" id="MobiDB-lite"/>
    </source>
</evidence>
<name>A0A7S4A7E8_9STRA</name>
<feature type="region of interest" description="Disordered" evidence="1">
    <location>
        <begin position="1"/>
        <end position="32"/>
    </location>
</feature>
<organism evidence="2">
    <name type="scientific">Pelagomonas calceolata</name>
    <dbReference type="NCBI Taxonomy" id="35677"/>
    <lineage>
        <taxon>Eukaryota</taxon>
        <taxon>Sar</taxon>
        <taxon>Stramenopiles</taxon>
        <taxon>Ochrophyta</taxon>
        <taxon>Pelagophyceae</taxon>
        <taxon>Pelagomonadales</taxon>
        <taxon>Pelagomonadaceae</taxon>
        <taxon>Pelagomonas</taxon>
    </lineage>
</organism>
<proteinExistence type="predicted"/>
<reference evidence="2" key="1">
    <citation type="submission" date="2021-01" db="EMBL/GenBank/DDBJ databases">
        <authorList>
            <person name="Corre E."/>
            <person name="Pelletier E."/>
            <person name="Niang G."/>
            <person name="Scheremetjew M."/>
            <person name="Finn R."/>
            <person name="Kale V."/>
            <person name="Holt S."/>
            <person name="Cochrane G."/>
            <person name="Meng A."/>
            <person name="Brown T."/>
            <person name="Cohen L."/>
        </authorList>
    </citation>
    <scope>NUCLEOTIDE SEQUENCE</scope>
    <source>
        <strain evidence="2">CCMP1756</strain>
    </source>
</reference>
<protein>
    <submittedName>
        <fullName evidence="2">Uncharacterized protein</fullName>
    </submittedName>
</protein>
<accession>A0A7S4A7E8</accession>
<dbReference type="EMBL" id="HBIW01025113">
    <property type="protein sequence ID" value="CAE0706216.1"/>
    <property type="molecule type" value="Transcribed_RNA"/>
</dbReference>
<sequence>MASAEAVDGAPRAKRPRRGDGSEYEEPPLPLTDPSYFKGCTRWREFEAVGGRFEAPRSPRCTKEASFMMKCACGAVICQWCDEAQEATPAGVWRSCDVCDKVFACSRCVEDDCVLRSCEGGCDLEGGRDLCEDCRSSCEDCDMVLCCDGDDCYTEVDGNKYCEDCYDKMMARAQEYADEQRALQSEILGEDYQ</sequence>